<feature type="domain" description="PAS" evidence="2">
    <location>
        <begin position="14"/>
        <end position="87"/>
    </location>
</feature>
<protein>
    <submittedName>
        <fullName evidence="5">PAS domain S-box protein</fullName>
    </submittedName>
</protein>
<keyword evidence="1" id="KW-0597">Phosphoprotein</keyword>
<dbReference type="RefSeq" id="WP_200700913.1">
    <property type="nucleotide sequence ID" value="NZ_JAQOSK010000006.1"/>
</dbReference>
<feature type="domain" description="PAS" evidence="2">
    <location>
        <begin position="135"/>
        <end position="187"/>
    </location>
</feature>
<evidence type="ECO:0000259" key="2">
    <source>
        <dbReference type="PROSITE" id="PS50112"/>
    </source>
</evidence>
<proteinExistence type="predicted"/>
<dbReference type="EMBL" id="JAQOSK010000006">
    <property type="protein sequence ID" value="MDC2956376.1"/>
    <property type="molecule type" value="Genomic_DNA"/>
</dbReference>
<comment type="caution">
    <text evidence="5">The sequence shown here is derived from an EMBL/GenBank/DDBJ whole genome shotgun (WGS) entry which is preliminary data.</text>
</comment>
<name>A0ABT5FUZ2_9ACTN</name>
<dbReference type="InterPro" id="IPR035965">
    <property type="entry name" value="PAS-like_dom_sf"/>
</dbReference>
<dbReference type="InterPro" id="IPR000700">
    <property type="entry name" value="PAS-assoc_C"/>
</dbReference>
<dbReference type="CDD" id="cd00130">
    <property type="entry name" value="PAS"/>
    <property type="match status" value="2"/>
</dbReference>
<evidence type="ECO:0000313" key="6">
    <source>
        <dbReference type="Proteomes" id="UP001221328"/>
    </source>
</evidence>
<dbReference type="SMART" id="SM00086">
    <property type="entry name" value="PAC"/>
    <property type="match status" value="2"/>
</dbReference>
<evidence type="ECO:0000256" key="1">
    <source>
        <dbReference type="ARBA" id="ARBA00022553"/>
    </source>
</evidence>
<dbReference type="SMART" id="SM00091">
    <property type="entry name" value="PAS"/>
    <property type="match status" value="2"/>
</dbReference>
<dbReference type="Proteomes" id="UP001221328">
    <property type="component" value="Unassembled WGS sequence"/>
</dbReference>
<dbReference type="InterPro" id="IPR036513">
    <property type="entry name" value="STAS_dom_sf"/>
</dbReference>
<feature type="domain" description="PAC" evidence="3">
    <location>
        <begin position="89"/>
        <end position="141"/>
    </location>
</feature>
<dbReference type="PANTHER" id="PTHR33745">
    <property type="entry name" value="RSBT ANTAGONIST PROTEIN RSBS-RELATED"/>
    <property type="match status" value="1"/>
</dbReference>
<gene>
    <name evidence="5" type="ORF">PO587_18055</name>
</gene>
<organism evidence="5 6">
    <name type="scientific">Streptomyces gilvifuscus</name>
    <dbReference type="NCBI Taxonomy" id="1550617"/>
    <lineage>
        <taxon>Bacteria</taxon>
        <taxon>Bacillati</taxon>
        <taxon>Actinomycetota</taxon>
        <taxon>Actinomycetes</taxon>
        <taxon>Kitasatosporales</taxon>
        <taxon>Streptomycetaceae</taxon>
        <taxon>Streptomyces</taxon>
    </lineage>
</organism>
<dbReference type="PROSITE" id="PS50801">
    <property type="entry name" value="STAS"/>
    <property type="match status" value="1"/>
</dbReference>
<dbReference type="PROSITE" id="PS50113">
    <property type="entry name" value="PAC"/>
    <property type="match status" value="2"/>
</dbReference>
<dbReference type="CDD" id="cd07041">
    <property type="entry name" value="STAS_RsbR_RsbS_like"/>
    <property type="match status" value="1"/>
</dbReference>
<accession>A0ABT5FUZ2</accession>
<feature type="domain" description="PAC" evidence="3">
    <location>
        <begin position="212"/>
        <end position="262"/>
    </location>
</feature>
<feature type="domain" description="STAS" evidence="4">
    <location>
        <begin position="271"/>
        <end position="382"/>
    </location>
</feature>
<evidence type="ECO:0000313" key="5">
    <source>
        <dbReference type="EMBL" id="MDC2956376.1"/>
    </source>
</evidence>
<evidence type="ECO:0000259" key="3">
    <source>
        <dbReference type="PROSITE" id="PS50113"/>
    </source>
</evidence>
<dbReference type="InterPro" id="IPR001610">
    <property type="entry name" value="PAC"/>
</dbReference>
<dbReference type="InterPro" id="IPR002645">
    <property type="entry name" value="STAS_dom"/>
</dbReference>
<reference evidence="5 6" key="1">
    <citation type="journal article" date="2015" name="Int. J. Syst. Evol. Microbiol.">
        <title>Streptomyces gilvifuscus sp. nov., an actinomycete that produces antibacterial compounds isolated from soil.</title>
        <authorList>
            <person name="Nguyen T.M."/>
            <person name="Kim J."/>
        </authorList>
    </citation>
    <scope>NUCLEOTIDE SEQUENCE [LARGE SCALE GENOMIC DNA]</scope>
    <source>
        <strain evidence="5 6">T113</strain>
    </source>
</reference>
<dbReference type="PANTHER" id="PTHR33745:SF3">
    <property type="entry name" value="RSBT CO-ANTAGONIST PROTEIN RSBRC"/>
    <property type="match status" value="1"/>
</dbReference>
<sequence>MATSTEGARDPGADLRDLEAMLDAVTDQAIVKLGPDGEVVRWSSGARAMTGFEPDEMVGRSVEVLHLAEDREAGLVRQELEAAREDGRRTFQGWRVRKSGERFLAQVTLTPVREPDGSVTGFVKTLKDVTESARAESLFHGLLESAPDAMLIVGPDARIVLANRRTEMLFGFERDELVGREIEVLVPARFRDRHVGHRSGFLADPRLRPMGAGLELYGMRRDGSEFPVEISLSPLETVEGRLVAAAIRDVTERRETEQRLQRQRDEILELSTPVIQVWDKILVLPIIGTLDTLRATRLTEGLLEKIAHTQAEVAILDISGVPTIDTQVAQHLLKTVQAAALMGAVSIMSGVRPETAQSMVHLGIDMGRLRSRNTLQDALRLALAVLAERAGTAAEAARALSGGEGR</sequence>
<dbReference type="Gene3D" id="3.30.750.24">
    <property type="entry name" value="STAS domain"/>
    <property type="match status" value="1"/>
</dbReference>
<keyword evidence="6" id="KW-1185">Reference proteome</keyword>
<dbReference type="SUPFAM" id="SSF52091">
    <property type="entry name" value="SpoIIaa-like"/>
    <property type="match status" value="1"/>
</dbReference>
<dbReference type="Pfam" id="PF13426">
    <property type="entry name" value="PAS_9"/>
    <property type="match status" value="2"/>
</dbReference>
<dbReference type="Gene3D" id="3.30.450.20">
    <property type="entry name" value="PAS domain"/>
    <property type="match status" value="2"/>
</dbReference>
<dbReference type="NCBIfam" id="TIGR00229">
    <property type="entry name" value="sensory_box"/>
    <property type="match status" value="2"/>
</dbReference>
<dbReference type="PROSITE" id="PS50112">
    <property type="entry name" value="PAS"/>
    <property type="match status" value="2"/>
</dbReference>
<dbReference type="InterPro" id="IPR051932">
    <property type="entry name" value="Bact_StressResp_Reg"/>
</dbReference>
<dbReference type="SUPFAM" id="SSF55785">
    <property type="entry name" value="PYP-like sensor domain (PAS domain)"/>
    <property type="match status" value="2"/>
</dbReference>
<dbReference type="InterPro" id="IPR000014">
    <property type="entry name" value="PAS"/>
</dbReference>
<evidence type="ECO:0000259" key="4">
    <source>
        <dbReference type="PROSITE" id="PS50801"/>
    </source>
</evidence>
<dbReference type="Pfam" id="PF01740">
    <property type="entry name" value="STAS"/>
    <property type="match status" value="1"/>
</dbReference>